<keyword evidence="1" id="KW-0812">Transmembrane</keyword>
<evidence type="ECO:0000313" key="2">
    <source>
        <dbReference type="EMBL" id="KAI7725138.1"/>
    </source>
</evidence>
<organism evidence="2 3">
    <name type="scientific">Ambrosia artemisiifolia</name>
    <name type="common">Common ragweed</name>
    <dbReference type="NCBI Taxonomy" id="4212"/>
    <lineage>
        <taxon>Eukaryota</taxon>
        <taxon>Viridiplantae</taxon>
        <taxon>Streptophyta</taxon>
        <taxon>Embryophyta</taxon>
        <taxon>Tracheophyta</taxon>
        <taxon>Spermatophyta</taxon>
        <taxon>Magnoliopsida</taxon>
        <taxon>eudicotyledons</taxon>
        <taxon>Gunneridae</taxon>
        <taxon>Pentapetalae</taxon>
        <taxon>asterids</taxon>
        <taxon>campanulids</taxon>
        <taxon>Asterales</taxon>
        <taxon>Asteraceae</taxon>
        <taxon>Asteroideae</taxon>
        <taxon>Heliantheae alliance</taxon>
        <taxon>Heliantheae</taxon>
        <taxon>Ambrosia</taxon>
    </lineage>
</organism>
<evidence type="ECO:0000256" key="1">
    <source>
        <dbReference type="SAM" id="Phobius"/>
    </source>
</evidence>
<proteinExistence type="predicted"/>
<dbReference type="Proteomes" id="UP001206925">
    <property type="component" value="Unassembled WGS sequence"/>
</dbReference>
<gene>
    <name evidence="2" type="ORF">M8C21_024482</name>
</gene>
<feature type="transmembrane region" description="Helical" evidence="1">
    <location>
        <begin position="90"/>
        <end position="112"/>
    </location>
</feature>
<reference evidence="2" key="1">
    <citation type="submission" date="2022-06" db="EMBL/GenBank/DDBJ databases">
        <title>Uncovering the hologenomic basis of an extraordinary plant invasion.</title>
        <authorList>
            <person name="Bieker V.C."/>
            <person name="Martin M.D."/>
            <person name="Gilbert T."/>
            <person name="Hodgins K."/>
            <person name="Battlay P."/>
            <person name="Petersen B."/>
            <person name="Wilson J."/>
        </authorList>
    </citation>
    <scope>NUCLEOTIDE SEQUENCE</scope>
    <source>
        <strain evidence="2">AA19_3_7</strain>
        <tissue evidence="2">Leaf</tissue>
    </source>
</reference>
<feature type="non-terminal residue" evidence="2">
    <location>
        <position position="1"/>
    </location>
</feature>
<keyword evidence="3" id="KW-1185">Reference proteome</keyword>
<name>A0AAD5BMR6_AMBAR</name>
<evidence type="ECO:0000313" key="3">
    <source>
        <dbReference type="Proteomes" id="UP001206925"/>
    </source>
</evidence>
<dbReference type="EMBL" id="JAMZMK010012047">
    <property type="protein sequence ID" value="KAI7725138.1"/>
    <property type="molecule type" value="Genomic_DNA"/>
</dbReference>
<keyword evidence="1" id="KW-0472">Membrane</keyword>
<comment type="caution">
    <text evidence="2">The sequence shown here is derived from an EMBL/GenBank/DDBJ whole genome shotgun (WGS) entry which is preliminary data.</text>
</comment>
<sequence length="115" mass="12759">MTLFPSAQIWRDERTHATGPPSLSNPLADPTHANLSGESVSMKVEAIRGMMPRDRRGFDSSSVVILSDHLYTAHHIRIFKYAREAGTMSFLWTLAFGLGFVGFADAIISVPFETF</sequence>
<accession>A0AAD5BMR6</accession>
<dbReference type="AlphaFoldDB" id="A0AAD5BMR6"/>
<keyword evidence="1" id="KW-1133">Transmembrane helix</keyword>
<protein>
    <submittedName>
        <fullName evidence="2">Uncharacterized protein</fullName>
    </submittedName>
</protein>